<dbReference type="EMBL" id="JAUSWM010000001">
    <property type="protein sequence ID" value="MDQ0481846.1"/>
    <property type="molecule type" value="Genomic_DNA"/>
</dbReference>
<sequence length="322" mass="36289">MNFANLQKHVIELVQEKRSDEALAIMEDAKKDFPNKIDRLGHWKANLYSIEGKKEEALAELNEVLANGLWWNPELLTSDPELDILKDTTEFKNIVNTCQSIFEKEKEAAQTEWNVLGNPLSDTVIFPLHWKGSNVVDFSIQWSEEKLVSNYLLGIPQSSQLFSYACYSWDDIDIASNDVRTTFREFEKSYNLNDKKVILAGASQGANIAAQLSLHSDVEEFNEFIAIAPAFEVIELEKLITTNLNGKVRGCIITGDKDPFYESVLKAVTLFETYQIPCKLIVMKGIGHTLPDDFPDVVEQAVNFVKNKESKASIGSVDTTSK</sequence>
<name>A0ABU0JXN0_9BACL</name>
<feature type="domain" description="BCE-2095-like N-terminal" evidence="1">
    <location>
        <begin position="5"/>
        <end position="100"/>
    </location>
</feature>
<accession>A0ABU0JXN0</accession>
<evidence type="ECO:0000313" key="3">
    <source>
        <dbReference type="Proteomes" id="UP001226720"/>
    </source>
</evidence>
<evidence type="ECO:0000259" key="1">
    <source>
        <dbReference type="Pfam" id="PF22316"/>
    </source>
</evidence>
<proteinExistence type="predicted"/>
<keyword evidence="3" id="KW-1185">Reference proteome</keyword>
<protein>
    <submittedName>
        <fullName evidence="2">Esterase</fullName>
    </submittedName>
</protein>
<dbReference type="Proteomes" id="UP001226720">
    <property type="component" value="Unassembled WGS sequence"/>
</dbReference>
<dbReference type="SUPFAM" id="SSF53474">
    <property type="entry name" value="alpha/beta-Hydrolases"/>
    <property type="match status" value="1"/>
</dbReference>
<dbReference type="InterPro" id="IPR054527">
    <property type="entry name" value="BCE_2095-like_N"/>
</dbReference>
<dbReference type="InterPro" id="IPR029058">
    <property type="entry name" value="AB_hydrolase_fold"/>
</dbReference>
<dbReference type="Pfam" id="PF22316">
    <property type="entry name" value="ABhydrolase-like_N"/>
    <property type="match status" value="1"/>
</dbReference>
<dbReference type="RefSeq" id="WP_301550712.1">
    <property type="nucleotide sequence ID" value="NZ_JAQRMZ010000002.1"/>
</dbReference>
<reference evidence="2" key="1">
    <citation type="submission" date="2023-07" db="EMBL/GenBank/DDBJ databases">
        <title>Genomic Encyclopedia of Type Strains, Phase IV (KMG-IV): sequencing the most valuable type-strain genomes for metagenomic binning, comparative biology and taxonomic classification.</title>
        <authorList>
            <person name="Goeker M."/>
        </authorList>
    </citation>
    <scope>NUCLEOTIDE SEQUENCE [LARGE SCALE GENOMIC DNA]</scope>
    <source>
        <strain evidence="2">JSM 076093</strain>
    </source>
</reference>
<dbReference type="GeneID" id="301326006"/>
<organism evidence="2 3">
    <name type="scientific">Guptibacillus hwajinpoensis</name>
    <dbReference type="NCBI Taxonomy" id="208199"/>
    <lineage>
        <taxon>Bacteria</taxon>
        <taxon>Bacillati</taxon>
        <taxon>Bacillota</taxon>
        <taxon>Bacilli</taxon>
        <taxon>Bacillales</taxon>
        <taxon>Guptibacillaceae</taxon>
        <taxon>Guptibacillus</taxon>
    </lineage>
</organism>
<dbReference type="Gene3D" id="3.40.50.1820">
    <property type="entry name" value="alpha/beta hydrolase"/>
    <property type="match status" value="1"/>
</dbReference>
<gene>
    <name evidence="2" type="ORF">QO000_000799</name>
</gene>
<evidence type="ECO:0000313" key="2">
    <source>
        <dbReference type="EMBL" id="MDQ0481846.1"/>
    </source>
</evidence>
<comment type="caution">
    <text evidence="2">The sequence shown here is derived from an EMBL/GenBank/DDBJ whole genome shotgun (WGS) entry which is preliminary data.</text>
</comment>